<comment type="similarity">
    <text evidence="2">Belongs to the class-V pyridoxal-phosphate-dependent aminotransferase family. NifS/IscS subfamily.</text>
</comment>
<dbReference type="SUPFAM" id="SSF53383">
    <property type="entry name" value="PLP-dependent transferases"/>
    <property type="match status" value="1"/>
</dbReference>
<feature type="domain" description="Aminotransferase class V" evidence="9">
    <location>
        <begin position="6"/>
        <end position="370"/>
    </location>
</feature>
<evidence type="ECO:0000256" key="2">
    <source>
        <dbReference type="ARBA" id="ARBA00006490"/>
    </source>
</evidence>
<comment type="catalytic activity">
    <reaction evidence="8">
        <text>(sulfur carrier)-H + L-cysteine = (sulfur carrier)-SH + L-alanine</text>
        <dbReference type="Rhea" id="RHEA:43892"/>
        <dbReference type="Rhea" id="RHEA-COMP:14737"/>
        <dbReference type="Rhea" id="RHEA-COMP:14739"/>
        <dbReference type="ChEBI" id="CHEBI:29917"/>
        <dbReference type="ChEBI" id="CHEBI:35235"/>
        <dbReference type="ChEBI" id="CHEBI:57972"/>
        <dbReference type="ChEBI" id="CHEBI:64428"/>
        <dbReference type="EC" id="2.8.1.7"/>
    </reaction>
</comment>
<evidence type="ECO:0000256" key="5">
    <source>
        <dbReference type="ARBA" id="ARBA00022898"/>
    </source>
</evidence>
<keyword evidence="11" id="KW-1185">Reference proteome</keyword>
<reference evidence="10 11" key="1">
    <citation type="journal article" date="2020" name="Syst. Appl. Microbiol.">
        <title>Alienimonas chondri sp. nov., a novel planctomycete isolated from the biofilm of the red alga Chondrus crispus.</title>
        <authorList>
            <person name="Vitorino I."/>
            <person name="Albuquerque L."/>
            <person name="Wiegand S."/>
            <person name="Kallscheuer N."/>
            <person name="da Costa M.S."/>
            <person name="Lobo-da-Cunha A."/>
            <person name="Jogler C."/>
            <person name="Lage O.M."/>
        </authorList>
    </citation>
    <scope>NUCLEOTIDE SEQUENCE [LARGE SCALE GENOMIC DNA]</scope>
    <source>
        <strain evidence="10 11">LzC2</strain>
    </source>
</reference>
<accession>A0ABX1VHV5</accession>
<dbReference type="Gene3D" id="1.10.260.50">
    <property type="match status" value="1"/>
</dbReference>
<dbReference type="InterPro" id="IPR000192">
    <property type="entry name" value="Aminotrans_V_dom"/>
</dbReference>
<dbReference type="EC" id="2.8.1.7" evidence="10"/>
<dbReference type="Proteomes" id="UP000609651">
    <property type="component" value="Unassembled WGS sequence"/>
</dbReference>
<dbReference type="PIRSF" id="PIRSF005572">
    <property type="entry name" value="NifS"/>
    <property type="match status" value="1"/>
</dbReference>
<name>A0ABX1VHV5_9PLAN</name>
<dbReference type="Pfam" id="PF00266">
    <property type="entry name" value="Aminotran_5"/>
    <property type="match status" value="1"/>
</dbReference>
<evidence type="ECO:0000256" key="7">
    <source>
        <dbReference type="ARBA" id="ARBA00023014"/>
    </source>
</evidence>
<keyword evidence="6" id="KW-0408">Iron</keyword>
<dbReference type="InterPro" id="IPR016454">
    <property type="entry name" value="Cysteine_dSase"/>
</dbReference>
<dbReference type="RefSeq" id="WP_171189343.1">
    <property type="nucleotide sequence ID" value="NZ_WTPX01000153.1"/>
</dbReference>
<keyword evidence="4" id="KW-0479">Metal-binding</keyword>
<organism evidence="10 11">
    <name type="scientific">Alienimonas chondri</name>
    <dbReference type="NCBI Taxonomy" id="2681879"/>
    <lineage>
        <taxon>Bacteria</taxon>
        <taxon>Pseudomonadati</taxon>
        <taxon>Planctomycetota</taxon>
        <taxon>Planctomycetia</taxon>
        <taxon>Planctomycetales</taxon>
        <taxon>Planctomycetaceae</taxon>
        <taxon>Alienimonas</taxon>
    </lineage>
</organism>
<keyword evidence="5" id="KW-0663">Pyridoxal phosphate</keyword>
<keyword evidence="3 10" id="KW-0808">Transferase</keyword>
<comment type="cofactor">
    <cofactor evidence="1">
        <name>pyridoxal 5'-phosphate</name>
        <dbReference type="ChEBI" id="CHEBI:597326"/>
    </cofactor>
</comment>
<dbReference type="EMBL" id="WTPX01000153">
    <property type="protein sequence ID" value="NNJ27438.1"/>
    <property type="molecule type" value="Genomic_DNA"/>
</dbReference>
<proteinExistence type="inferred from homology"/>
<keyword evidence="7" id="KW-0411">Iron-sulfur</keyword>
<evidence type="ECO:0000256" key="1">
    <source>
        <dbReference type="ARBA" id="ARBA00001933"/>
    </source>
</evidence>
<evidence type="ECO:0000256" key="6">
    <source>
        <dbReference type="ARBA" id="ARBA00023004"/>
    </source>
</evidence>
<dbReference type="InterPro" id="IPR015424">
    <property type="entry name" value="PyrdxlP-dep_Trfase"/>
</dbReference>
<protein>
    <submittedName>
        <fullName evidence="10">Cysteine desulfurase IscS</fullName>
        <ecNumber evidence="10">2.8.1.7</ecNumber>
    </submittedName>
</protein>
<gene>
    <name evidence="10" type="primary">iscS</name>
    <name evidence="10" type="ORF">LzC2_35420</name>
</gene>
<evidence type="ECO:0000256" key="8">
    <source>
        <dbReference type="ARBA" id="ARBA00050776"/>
    </source>
</evidence>
<evidence type="ECO:0000313" key="10">
    <source>
        <dbReference type="EMBL" id="NNJ27438.1"/>
    </source>
</evidence>
<dbReference type="PANTHER" id="PTHR11601:SF34">
    <property type="entry name" value="CYSTEINE DESULFURASE"/>
    <property type="match status" value="1"/>
</dbReference>
<sequence>MSFLDLDRNATTPPYGAVVECVAKHLRDTPGNPGSRHAAGRRARRALEEARESLADGLGAEPDEIVFTSGGTEAANLAIAGLIRGPRLGNEGANSGPTTVLLTPGEHPAVAAPLDAGAAAGRWRVRHWPLDEHGLLKGDPLADPPPGLRFVSLLHAHNETGAILDVAPILARCNALGVPSHLDAVQAVGKLPWNFHALGATAASIGAHKFRGPRGIGALLVRSGAKLAPSLHGGHQEGGRRPGTESVALASGMALALELRLKELSEWTERTAGLRDRLEAALKRDCGAVVNAAGAPRLPNTASVAFPGCDGEALLVALDLAGVGASLGSACASGSSEPSPVLKAMGLTPELLHSSLRFSLLGEETPEEIDEAAARIAACVGRVRGEV</sequence>
<evidence type="ECO:0000313" key="11">
    <source>
        <dbReference type="Proteomes" id="UP000609651"/>
    </source>
</evidence>
<dbReference type="Gene3D" id="3.90.1150.10">
    <property type="entry name" value="Aspartate Aminotransferase, domain 1"/>
    <property type="match status" value="1"/>
</dbReference>
<dbReference type="Gene3D" id="3.40.640.10">
    <property type="entry name" value="Type I PLP-dependent aspartate aminotransferase-like (Major domain)"/>
    <property type="match status" value="1"/>
</dbReference>
<dbReference type="InterPro" id="IPR015421">
    <property type="entry name" value="PyrdxlP-dep_Trfase_major"/>
</dbReference>
<dbReference type="GO" id="GO:0031071">
    <property type="term" value="F:cysteine desulfurase activity"/>
    <property type="evidence" value="ECO:0007669"/>
    <property type="project" value="UniProtKB-EC"/>
</dbReference>
<evidence type="ECO:0000256" key="3">
    <source>
        <dbReference type="ARBA" id="ARBA00022679"/>
    </source>
</evidence>
<dbReference type="PANTHER" id="PTHR11601">
    <property type="entry name" value="CYSTEINE DESULFURYLASE FAMILY MEMBER"/>
    <property type="match status" value="1"/>
</dbReference>
<evidence type="ECO:0000256" key="4">
    <source>
        <dbReference type="ARBA" id="ARBA00022723"/>
    </source>
</evidence>
<comment type="caution">
    <text evidence="10">The sequence shown here is derived from an EMBL/GenBank/DDBJ whole genome shotgun (WGS) entry which is preliminary data.</text>
</comment>
<dbReference type="InterPro" id="IPR015422">
    <property type="entry name" value="PyrdxlP-dep_Trfase_small"/>
</dbReference>
<evidence type="ECO:0000259" key="9">
    <source>
        <dbReference type="Pfam" id="PF00266"/>
    </source>
</evidence>